<comment type="caution">
    <text evidence="1">The sequence shown here is derived from an EMBL/GenBank/DDBJ whole genome shotgun (WGS) entry which is preliminary data.</text>
</comment>
<protein>
    <submittedName>
        <fullName evidence="1">Uncharacterized protein</fullName>
    </submittedName>
</protein>
<keyword evidence="2" id="KW-1185">Reference proteome</keyword>
<evidence type="ECO:0000313" key="1">
    <source>
        <dbReference type="EMBL" id="KAI8422594.1"/>
    </source>
</evidence>
<organism evidence="1 2">
    <name type="scientific">Choristoneura fumiferana</name>
    <name type="common">Spruce budworm moth</name>
    <name type="synonym">Archips fumiferana</name>
    <dbReference type="NCBI Taxonomy" id="7141"/>
    <lineage>
        <taxon>Eukaryota</taxon>
        <taxon>Metazoa</taxon>
        <taxon>Ecdysozoa</taxon>
        <taxon>Arthropoda</taxon>
        <taxon>Hexapoda</taxon>
        <taxon>Insecta</taxon>
        <taxon>Pterygota</taxon>
        <taxon>Neoptera</taxon>
        <taxon>Endopterygota</taxon>
        <taxon>Lepidoptera</taxon>
        <taxon>Glossata</taxon>
        <taxon>Ditrysia</taxon>
        <taxon>Tortricoidea</taxon>
        <taxon>Tortricidae</taxon>
        <taxon>Tortricinae</taxon>
        <taxon>Choristoneura</taxon>
    </lineage>
</organism>
<proteinExistence type="predicted"/>
<reference evidence="1 2" key="1">
    <citation type="journal article" date="2022" name="Genome Biol. Evol.">
        <title>The Spruce Budworm Genome: Reconstructing the Evolutionary History of Antifreeze Proteins.</title>
        <authorList>
            <person name="Beliveau C."/>
            <person name="Gagne P."/>
            <person name="Picq S."/>
            <person name="Vernygora O."/>
            <person name="Keeling C.I."/>
            <person name="Pinkney K."/>
            <person name="Doucet D."/>
            <person name="Wen F."/>
            <person name="Johnston J.S."/>
            <person name="Maaroufi H."/>
            <person name="Boyle B."/>
            <person name="Laroche J."/>
            <person name="Dewar K."/>
            <person name="Juretic N."/>
            <person name="Blackburn G."/>
            <person name="Nisole A."/>
            <person name="Brunet B."/>
            <person name="Brandao M."/>
            <person name="Lumley L."/>
            <person name="Duan J."/>
            <person name="Quan G."/>
            <person name="Lucarotti C.J."/>
            <person name="Roe A.D."/>
            <person name="Sperling F.A.H."/>
            <person name="Levesque R.C."/>
            <person name="Cusson M."/>
        </authorList>
    </citation>
    <scope>NUCLEOTIDE SEQUENCE [LARGE SCALE GENOMIC DNA]</scope>
    <source>
        <strain evidence="1">Glfc:IPQL:Cfum</strain>
    </source>
</reference>
<accession>A0ACC0JEX8</accession>
<evidence type="ECO:0000313" key="2">
    <source>
        <dbReference type="Proteomes" id="UP001064048"/>
    </source>
</evidence>
<gene>
    <name evidence="1" type="ORF">MSG28_006382</name>
</gene>
<sequence length="102" mass="10901">MMNEEEIIVKKFETGSGEKPTAPGTPTASETPDEKKGGKLAVQKGTKEILHALETSMNLKILILPNGPNNKNCFCTCDNTANPRIIPTAALPPQIANIATKN</sequence>
<name>A0ACC0JEX8_CHOFU</name>
<dbReference type="EMBL" id="CM046110">
    <property type="protein sequence ID" value="KAI8422594.1"/>
    <property type="molecule type" value="Genomic_DNA"/>
</dbReference>
<dbReference type="Proteomes" id="UP001064048">
    <property type="component" value="Chromosome 10"/>
</dbReference>